<dbReference type="OrthoDB" id="8451554at2"/>
<dbReference type="HOGENOM" id="CLU_105365_1_0_5"/>
<dbReference type="AlphaFoldDB" id="Q89JU3"/>
<reference evidence="2" key="1">
    <citation type="journal article" date="2002" name="DNA Res.">
        <title>Complete genomic sequence of nitrogen-fixing symbiotic bacterium Bradyrhizobium japonicum USDA110.</title>
        <authorList>
            <person name="Kaneko T."/>
            <person name="Nakamura Y."/>
            <person name="Sato S."/>
            <person name="Minamisawa K."/>
            <person name="Uchiumi T."/>
            <person name="Sasamoto S."/>
            <person name="Watanabe A."/>
            <person name="Idesawa K."/>
            <person name="Iriguchi M."/>
            <person name="Kawashima K."/>
            <person name="Kohara M."/>
            <person name="Matsumoto M."/>
            <person name="Shimpo S."/>
            <person name="Tsuruoka H."/>
            <person name="Wada T."/>
            <person name="Yamada M."/>
            <person name="Tabata S."/>
        </authorList>
    </citation>
    <scope>NUCLEOTIDE SEQUENCE [LARGE SCALE GENOMIC DNA]</scope>
    <source>
        <strain evidence="2">JCM 10833 / BCRC 13528 / IAM 13628 / NBRC 14792 / USDA 110</strain>
    </source>
</reference>
<dbReference type="InterPro" id="IPR012899">
    <property type="entry name" value="LTXXQ"/>
</dbReference>
<dbReference type="Proteomes" id="UP000002526">
    <property type="component" value="Chromosome"/>
</dbReference>
<organism evidence="1 2">
    <name type="scientific">Bradyrhizobium diazoefficiens (strain JCM 10833 / BCRC 13528 / IAM 13628 / NBRC 14792 / USDA 110)</name>
    <dbReference type="NCBI Taxonomy" id="224911"/>
    <lineage>
        <taxon>Bacteria</taxon>
        <taxon>Pseudomonadati</taxon>
        <taxon>Pseudomonadota</taxon>
        <taxon>Alphaproteobacteria</taxon>
        <taxon>Hyphomicrobiales</taxon>
        <taxon>Nitrobacteraceae</taxon>
        <taxon>Bradyrhizobium</taxon>
    </lineage>
</organism>
<sequence>MRLGSIRSGSYKIWKQSEARPYFSARTFDVDQPAVDCIRRFARGMRYEPQEFAVTKKAAIAAIALLMTTSSLSYAAETSSTGGVGQLSATDMKSLTDMRVGIIKAALQLTPDQEKLWPAVEDAIRARAKNRQARLERIAELHDGAMDPLHQSNPVELMQRRADRLIQRGADLKKLADAWEPLYKTLSEDQKKRMSFASYVVMRGMSDVIEHSIEPEDDDD</sequence>
<accession>Q89JU3</accession>
<gene>
    <name evidence="1" type="ordered locus">bll5176</name>
</gene>
<dbReference type="EnsemblBacteria" id="BAC50441">
    <property type="protein sequence ID" value="BAC50441"/>
    <property type="gene ID" value="BAC50441"/>
</dbReference>
<dbReference type="EMBL" id="BA000040">
    <property type="protein sequence ID" value="BAC50441.1"/>
    <property type="molecule type" value="Genomic_DNA"/>
</dbReference>
<dbReference type="InParanoid" id="Q89JU3"/>
<name>Q89JU3_BRADU</name>
<dbReference type="KEGG" id="bja:bll5176"/>
<evidence type="ECO:0000313" key="1">
    <source>
        <dbReference type="EMBL" id="BAC50441.1"/>
    </source>
</evidence>
<proteinExistence type="predicted"/>
<dbReference type="eggNOG" id="ENOG5032SIA">
    <property type="taxonomic scope" value="Bacteria"/>
</dbReference>
<evidence type="ECO:0000313" key="2">
    <source>
        <dbReference type="Proteomes" id="UP000002526"/>
    </source>
</evidence>
<dbReference type="PATRIC" id="fig|224911.5.peg.5256"/>
<dbReference type="GO" id="GO:0042597">
    <property type="term" value="C:periplasmic space"/>
    <property type="evidence" value="ECO:0007669"/>
    <property type="project" value="InterPro"/>
</dbReference>
<dbReference type="PhylomeDB" id="Q89JU3"/>
<dbReference type="STRING" id="224911.AAV28_23255"/>
<dbReference type="Pfam" id="PF07813">
    <property type="entry name" value="LTXXQ"/>
    <property type="match status" value="1"/>
</dbReference>
<protein>
    <submittedName>
        <fullName evidence="1">Bll5176 protein</fullName>
    </submittedName>
</protein>
<keyword evidence="2" id="KW-1185">Reference proteome</keyword>